<dbReference type="InterPro" id="IPR058548">
    <property type="entry name" value="MlaB-like_STAS"/>
</dbReference>
<organism evidence="3 4">
    <name type="scientific">Uliginosibacterium aquaticum</name>
    <dbReference type="NCBI Taxonomy" id="2731212"/>
    <lineage>
        <taxon>Bacteria</taxon>
        <taxon>Pseudomonadati</taxon>
        <taxon>Pseudomonadota</taxon>
        <taxon>Betaproteobacteria</taxon>
        <taxon>Rhodocyclales</taxon>
        <taxon>Zoogloeaceae</taxon>
        <taxon>Uliginosibacterium</taxon>
    </lineage>
</organism>
<evidence type="ECO:0000313" key="4">
    <source>
        <dbReference type="Proteomes" id="UP000778523"/>
    </source>
</evidence>
<keyword evidence="1" id="KW-1133">Transmembrane helix</keyword>
<keyword evidence="1" id="KW-0812">Transmembrane</keyword>
<dbReference type="InterPro" id="IPR036513">
    <property type="entry name" value="STAS_dom_sf"/>
</dbReference>
<comment type="caution">
    <text evidence="3">The sequence shown here is derived from an EMBL/GenBank/DDBJ whole genome shotgun (WGS) entry which is preliminary data.</text>
</comment>
<proteinExistence type="predicted"/>
<evidence type="ECO:0000256" key="1">
    <source>
        <dbReference type="SAM" id="Phobius"/>
    </source>
</evidence>
<sequence>MNQQTVPELQPEGELLVVQADRVVNLAGIEAVDSSAVAVLLSWKRAALAAGKQLSIVSAPAAFVSLASLYGVTPFLFPELSADGSRTSVQH</sequence>
<protein>
    <submittedName>
        <fullName evidence="3">STAS domain-containing protein</fullName>
    </submittedName>
</protein>
<dbReference type="PROSITE" id="PS50801">
    <property type="entry name" value="STAS"/>
    <property type="match status" value="1"/>
</dbReference>
<feature type="transmembrane region" description="Helical" evidence="1">
    <location>
        <begin position="54"/>
        <end position="77"/>
    </location>
</feature>
<feature type="domain" description="STAS" evidence="2">
    <location>
        <begin position="23"/>
        <end position="91"/>
    </location>
</feature>
<dbReference type="SUPFAM" id="SSF52091">
    <property type="entry name" value="SpoIIaa-like"/>
    <property type="match status" value="1"/>
</dbReference>
<dbReference type="Proteomes" id="UP000778523">
    <property type="component" value="Unassembled WGS sequence"/>
</dbReference>
<dbReference type="Pfam" id="PF13466">
    <property type="entry name" value="STAS_2"/>
    <property type="match status" value="1"/>
</dbReference>
<accession>A0ABX2IE55</accession>
<gene>
    <name evidence="3" type="ORF">HJ583_005025</name>
</gene>
<dbReference type="Gene3D" id="3.30.750.24">
    <property type="entry name" value="STAS domain"/>
    <property type="match status" value="1"/>
</dbReference>
<keyword evidence="4" id="KW-1185">Reference proteome</keyword>
<evidence type="ECO:0000259" key="2">
    <source>
        <dbReference type="PROSITE" id="PS50801"/>
    </source>
</evidence>
<dbReference type="InterPro" id="IPR002645">
    <property type="entry name" value="STAS_dom"/>
</dbReference>
<reference evidence="3 4" key="1">
    <citation type="submission" date="2020-06" db="EMBL/GenBank/DDBJ databases">
        <title>Draft genome of Uliginosibacterium sp. IMCC34675.</title>
        <authorList>
            <person name="Song J."/>
        </authorList>
    </citation>
    <scope>NUCLEOTIDE SEQUENCE [LARGE SCALE GENOMIC DNA]</scope>
    <source>
        <strain evidence="3 4">IMCC34675</strain>
    </source>
</reference>
<name>A0ABX2IE55_9RHOO</name>
<keyword evidence="1" id="KW-0472">Membrane</keyword>
<evidence type="ECO:0000313" key="3">
    <source>
        <dbReference type="EMBL" id="NSL54382.1"/>
    </source>
</evidence>
<dbReference type="EMBL" id="JABCSC020000001">
    <property type="protein sequence ID" value="NSL54382.1"/>
    <property type="molecule type" value="Genomic_DNA"/>
</dbReference>